<dbReference type="EMBL" id="ARXV01000014">
    <property type="protein sequence ID" value="KGD63740.1"/>
    <property type="molecule type" value="Genomic_DNA"/>
</dbReference>
<dbReference type="Proteomes" id="UP000029444">
    <property type="component" value="Unassembled WGS sequence"/>
</dbReference>
<dbReference type="OrthoDB" id="9812140at2"/>
<dbReference type="PANTHER" id="PTHR42935">
    <property type="entry name" value="SLR0930 PROTEIN"/>
    <property type="match status" value="1"/>
</dbReference>
<dbReference type="InterPro" id="IPR027417">
    <property type="entry name" value="P-loop_NTPase"/>
</dbReference>
<feature type="domain" description="AAA+ ATPase" evidence="1">
    <location>
        <begin position="60"/>
        <end position="186"/>
    </location>
</feature>
<organism evidence="2 3">
    <name type="scientific">Alcanivorax nanhaiticus</name>
    <dbReference type="NCBI Taxonomy" id="1177154"/>
    <lineage>
        <taxon>Bacteria</taxon>
        <taxon>Pseudomonadati</taxon>
        <taxon>Pseudomonadota</taxon>
        <taxon>Gammaproteobacteria</taxon>
        <taxon>Oceanospirillales</taxon>
        <taxon>Alcanivoracaceae</taxon>
        <taxon>Alcanivorax</taxon>
    </lineage>
</organism>
<reference evidence="2 3" key="1">
    <citation type="submission" date="2012-09" db="EMBL/GenBank/DDBJ databases">
        <title>Genome Sequence of alkane-degrading Bacterium Alcanivorax sp. 19-m-6.</title>
        <authorList>
            <person name="Lai Q."/>
            <person name="Shao Z."/>
        </authorList>
    </citation>
    <scope>NUCLEOTIDE SEQUENCE [LARGE SCALE GENOMIC DNA]</scope>
    <source>
        <strain evidence="2 3">19-m-6</strain>
    </source>
</reference>
<dbReference type="AlphaFoldDB" id="A0A095UMJ3"/>
<accession>A0A095UMJ3</accession>
<sequence length="257" mass="29560">MSATQPIDWRTLPAAIWRGRTGTLRPVPHPDPVRLEDLLGIDTQKQKIIQNTERFLSGQPCNHVLLWGSRGTGKSSIVKALLNRYASKGLRVIEVDKDDLHDLPEIVDDIRDRAQRFIIYCDDLSFEDGENQYKHLKSVLEGSLELPPENVRIYATSNRRHLLPEYMKDNAQSQVVDGELHHGDAVEEKISLADRFGLGLSFYPISEPQYFDIVDHLFGEVKDREHLHIRARRFSIEKGVRSGRTARQFYNQFVGEF</sequence>
<dbReference type="SMART" id="SM00382">
    <property type="entry name" value="AAA"/>
    <property type="match status" value="1"/>
</dbReference>
<dbReference type="Gene3D" id="3.40.50.300">
    <property type="entry name" value="P-loop containing nucleotide triphosphate hydrolases"/>
    <property type="match status" value="1"/>
</dbReference>
<protein>
    <recommendedName>
        <fullName evidence="1">AAA+ ATPase domain-containing protein</fullName>
    </recommendedName>
</protein>
<dbReference type="PANTHER" id="PTHR42935:SF1">
    <property type="entry name" value="SLR0930 PROTEIN"/>
    <property type="match status" value="1"/>
</dbReference>
<evidence type="ECO:0000313" key="2">
    <source>
        <dbReference type="EMBL" id="KGD63740.1"/>
    </source>
</evidence>
<keyword evidence="3" id="KW-1185">Reference proteome</keyword>
<comment type="caution">
    <text evidence="2">The sequence shown here is derived from an EMBL/GenBank/DDBJ whole genome shotgun (WGS) entry which is preliminary data.</text>
</comment>
<dbReference type="STRING" id="1177154.Y5S_02947"/>
<dbReference type="InterPro" id="IPR003593">
    <property type="entry name" value="AAA+_ATPase"/>
</dbReference>
<evidence type="ECO:0000259" key="1">
    <source>
        <dbReference type="SMART" id="SM00382"/>
    </source>
</evidence>
<dbReference type="CDD" id="cd00009">
    <property type="entry name" value="AAA"/>
    <property type="match status" value="1"/>
</dbReference>
<gene>
    <name evidence="2" type="ORF">Y5S_02947</name>
</gene>
<proteinExistence type="predicted"/>
<dbReference type="SUPFAM" id="SSF52540">
    <property type="entry name" value="P-loop containing nucleoside triphosphate hydrolases"/>
    <property type="match status" value="1"/>
</dbReference>
<dbReference type="RefSeq" id="WP_035234187.1">
    <property type="nucleotide sequence ID" value="NZ_ARXV01000014.1"/>
</dbReference>
<dbReference type="PATRIC" id="fig|1177154.3.peg.2986"/>
<evidence type="ECO:0000313" key="3">
    <source>
        <dbReference type="Proteomes" id="UP000029444"/>
    </source>
</evidence>
<dbReference type="eggNOG" id="COG2607">
    <property type="taxonomic scope" value="Bacteria"/>
</dbReference>
<dbReference type="Pfam" id="PF05673">
    <property type="entry name" value="DUF815"/>
    <property type="match status" value="1"/>
</dbReference>
<name>A0A095UMJ3_9GAMM</name>
<dbReference type="InterPro" id="IPR008533">
    <property type="entry name" value="DUF815"/>
</dbReference>